<dbReference type="SUPFAM" id="SSF47592">
    <property type="entry name" value="SWIB/MDM2 domain"/>
    <property type="match status" value="1"/>
</dbReference>
<feature type="compositionally biased region" description="Polar residues" evidence="6">
    <location>
        <begin position="839"/>
        <end position="853"/>
    </location>
</feature>
<feature type="compositionally biased region" description="Polar residues" evidence="6">
    <location>
        <begin position="1395"/>
        <end position="1409"/>
    </location>
</feature>
<keyword evidence="2 5" id="KW-0863">Zinc-finger</keyword>
<dbReference type="GO" id="GO:0008270">
    <property type="term" value="F:zinc ion binding"/>
    <property type="evidence" value="ECO:0007669"/>
    <property type="project" value="UniProtKB-KW"/>
</dbReference>
<dbReference type="InterPro" id="IPR013083">
    <property type="entry name" value="Znf_RING/FYVE/PHD"/>
</dbReference>
<dbReference type="PROSITE" id="PS51360">
    <property type="entry name" value="PLUS3"/>
    <property type="match status" value="1"/>
</dbReference>
<organism evidence="11">
    <name type="scientific">Tanacetum cinerariifolium</name>
    <name type="common">Dalmatian daisy</name>
    <name type="synonym">Chrysanthemum cinerariifolium</name>
    <dbReference type="NCBI Taxonomy" id="118510"/>
    <lineage>
        <taxon>Eukaryota</taxon>
        <taxon>Viridiplantae</taxon>
        <taxon>Streptophyta</taxon>
        <taxon>Embryophyta</taxon>
        <taxon>Tracheophyta</taxon>
        <taxon>Spermatophyta</taxon>
        <taxon>Magnoliopsida</taxon>
        <taxon>eudicotyledons</taxon>
        <taxon>Gunneridae</taxon>
        <taxon>Pentapetalae</taxon>
        <taxon>asterids</taxon>
        <taxon>campanulids</taxon>
        <taxon>Asterales</taxon>
        <taxon>Asteraceae</taxon>
        <taxon>Asteroideae</taxon>
        <taxon>Anthemideae</taxon>
        <taxon>Anthemidinae</taxon>
        <taxon>Tanacetum</taxon>
    </lineage>
</organism>
<feature type="region of interest" description="Disordered" evidence="6">
    <location>
        <begin position="933"/>
        <end position="952"/>
    </location>
</feature>
<dbReference type="PROSITE" id="PS50829">
    <property type="entry name" value="GYF"/>
    <property type="match status" value="1"/>
</dbReference>
<dbReference type="SMART" id="SM00356">
    <property type="entry name" value="ZnF_C3H1"/>
    <property type="match status" value="1"/>
</dbReference>
<dbReference type="Pfam" id="PF25980">
    <property type="entry name" value="NERD_plant"/>
    <property type="match status" value="1"/>
</dbReference>
<dbReference type="Gene3D" id="3.30.1490.40">
    <property type="match status" value="1"/>
</dbReference>
<feature type="compositionally biased region" description="Low complexity" evidence="6">
    <location>
        <begin position="698"/>
        <end position="707"/>
    </location>
</feature>
<dbReference type="CDD" id="cd00072">
    <property type="entry name" value="GYF"/>
    <property type="match status" value="1"/>
</dbReference>
<dbReference type="Gene3D" id="3.30.1370.210">
    <property type="match status" value="1"/>
</dbReference>
<feature type="region of interest" description="Disordered" evidence="6">
    <location>
        <begin position="22"/>
        <end position="46"/>
    </location>
</feature>
<dbReference type="PANTHER" id="PTHR46695:SF4">
    <property type="entry name" value="ZINC FINGER CCCH DOMAIN-CONTAINING PROTEIN 44"/>
    <property type="match status" value="1"/>
</dbReference>
<feature type="domain" description="GYF" evidence="8">
    <location>
        <begin position="743"/>
        <end position="791"/>
    </location>
</feature>
<dbReference type="SUPFAM" id="SSF90229">
    <property type="entry name" value="CCCH zinc finger"/>
    <property type="match status" value="1"/>
</dbReference>
<dbReference type="PANTHER" id="PTHR46695">
    <property type="entry name" value="ZINC FINGER CCCH DOMAIN-CONTAINING PROTEIN 44-RELATED"/>
    <property type="match status" value="1"/>
</dbReference>
<dbReference type="Pfam" id="PF02213">
    <property type="entry name" value="GYF"/>
    <property type="match status" value="1"/>
</dbReference>
<dbReference type="CDD" id="cd10567">
    <property type="entry name" value="SWIB-MDM2_like"/>
    <property type="match status" value="1"/>
</dbReference>
<dbReference type="GO" id="GO:0003677">
    <property type="term" value="F:DNA binding"/>
    <property type="evidence" value="ECO:0007669"/>
    <property type="project" value="UniProtKB-KW"/>
</dbReference>
<keyword evidence="1 5" id="KW-0479">Metal-binding</keyword>
<evidence type="ECO:0000256" key="5">
    <source>
        <dbReference type="PROSITE-ProRule" id="PRU00723"/>
    </source>
</evidence>
<protein>
    <submittedName>
        <fullName evidence="11">Zinc finger CCCH domain-containing protein 44-like</fullName>
    </submittedName>
</protein>
<dbReference type="CDD" id="cd15568">
    <property type="entry name" value="PHD5_NSD"/>
    <property type="match status" value="1"/>
</dbReference>
<keyword evidence="4" id="KW-0238">DNA-binding</keyword>
<dbReference type="SUPFAM" id="SSF55277">
    <property type="entry name" value="GYF domain"/>
    <property type="match status" value="1"/>
</dbReference>
<feature type="region of interest" description="Disordered" evidence="6">
    <location>
        <begin position="1283"/>
        <end position="1423"/>
    </location>
</feature>
<dbReference type="SMART" id="SM00249">
    <property type="entry name" value="PHD"/>
    <property type="match status" value="1"/>
</dbReference>
<proteinExistence type="predicted"/>
<feature type="compositionally biased region" description="Basic and acidic residues" evidence="6">
    <location>
        <begin position="617"/>
        <end position="630"/>
    </location>
</feature>
<evidence type="ECO:0000256" key="3">
    <source>
        <dbReference type="ARBA" id="ARBA00022833"/>
    </source>
</evidence>
<feature type="compositionally biased region" description="Basic and acidic residues" evidence="6">
    <location>
        <begin position="643"/>
        <end position="673"/>
    </location>
</feature>
<dbReference type="PROSITE" id="PS50103">
    <property type="entry name" value="ZF_C3H1"/>
    <property type="match status" value="1"/>
</dbReference>
<feature type="zinc finger region" description="C3H1-type" evidence="5">
    <location>
        <begin position="1421"/>
        <end position="1448"/>
    </location>
</feature>
<feature type="compositionally biased region" description="Polar residues" evidence="6">
    <location>
        <begin position="708"/>
        <end position="720"/>
    </location>
</feature>
<dbReference type="SMART" id="SM00719">
    <property type="entry name" value="Plus3"/>
    <property type="match status" value="1"/>
</dbReference>
<dbReference type="Gene3D" id="3.30.40.10">
    <property type="entry name" value="Zinc/RING finger domain, C3HC4 (zinc finger)"/>
    <property type="match status" value="1"/>
</dbReference>
<evidence type="ECO:0000256" key="6">
    <source>
        <dbReference type="SAM" id="MobiDB-lite"/>
    </source>
</evidence>
<dbReference type="InterPro" id="IPR001965">
    <property type="entry name" value="Znf_PHD"/>
</dbReference>
<comment type="caution">
    <text evidence="11">The sequence shown here is derived from an EMBL/GenBank/DDBJ whole genome shotgun (WGS) entry which is preliminary data.</text>
</comment>
<dbReference type="InterPro" id="IPR011011">
    <property type="entry name" value="Znf_FYVE_PHD"/>
</dbReference>
<name>A0A6L2NFQ8_TANCI</name>
<dbReference type="InterPro" id="IPR036855">
    <property type="entry name" value="Znf_CCCH_sf"/>
</dbReference>
<dbReference type="InterPro" id="IPR036128">
    <property type="entry name" value="Plus3-like_sf"/>
</dbReference>
<dbReference type="SMART" id="SM00444">
    <property type="entry name" value="GYF"/>
    <property type="match status" value="1"/>
</dbReference>
<feature type="region of interest" description="Disordered" evidence="6">
    <location>
        <begin position="836"/>
        <end position="866"/>
    </location>
</feature>
<feature type="compositionally biased region" description="Polar residues" evidence="6">
    <location>
        <begin position="675"/>
        <end position="692"/>
    </location>
</feature>
<evidence type="ECO:0000313" key="11">
    <source>
        <dbReference type="EMBL" id="GEU83475.1"/>
    </source>
</evidence>
<dbReference type="InterPro" id="IPR003121">
    <property type="entry name" value="SWIB_MDM2_domain"/>
</dbReference>
<evidence type="ECO:0000259" key="7">
    <source>
        <dbReference type="PROSITE" id="PS50103"/>
    </source>
</evidence>
<keyword evidence="3 5" id="KW-0862">Zinc</keyword>
<dbReference type="InterPro" id="IPR035445">
    <property type="entry name" value="GYF-like_dom_sf"/>
</dbReference>
<dbReference type="SUPFAM" id="SSF159042">
    <property type="entry name" value="Plus3-like"/>
    <property type="match status" value="1"/>
</dbReference>
<evidence type="ECO:0000256" key="1">
    <source>
        <dbReference type="ARBA" id="ARBA00022723"/>
    </source>
</evidence>
<feature type="region of interest" description="Disordered" evidence="6">
    <location>
        <begin position="1048"/>
        <end position="1077"/>
    </location>
</feature>
<reference evidence="11" key="1">
    <citation type="journal article" date="2019" name="Sci. Rep.">
        <title>Draft genome of Tanacetum cinerariifolium, the natural source of mosquito coil.</title>
        <authorList>
            <person name="Yamashiro T."/>
            <person name="Shiraishi A."/>
            <person name="Satake H."/>
            <person name="Nakayama K."/>
        </authorList>
    </citation>
    <scope>NUCLEOTIDE SEQUENCE</scope>
</reference>
<gene>
    <name evidence="11" type="ORF">Tci_055453</name>
</gene>
<feature type="domain" description="DM2" evidence="10">
    <location>
        <begin position="267"/>
        <end position="350"/>
    </location>
</feature>
<dbReference type="InterPro" id="IPR003169">
    <property type="entry name" value="GYF"/>
</dbReference>
<dbReference type="Pfam" id="PF02201">
    <property type="entry name" value="SWIB"/>
    <property type="match status" value="1"/>
</dbReference>
<dbReference type="Gene3D" id="3.90.70.200">
    <property type="entry name" value="Plus-3 domain"/>
    <property type="match status" value="1"/>
</dbReference>
<evidence type="ECO:0000256" key="2">
    <source>
        <dbReference type="ARBA" id="ARBA00022771"/>
    </source>
</evidence>
<dbReference type="InterPro" id="IPR058668">
    <property type="entry name" value="NERD_dom"/>
</dbReference>
<dbReference type="InterPro" id="IPR004343">
    <property type="entry name" value="Plus-3_dom"/>
</dbReference>
<accession>A0A6L2NFQ8</accession>
<dbReference type="PROSITE" id="PS51925">
    <property type="entry name" value="SWIB_MDM2"/>
    <property type="match status" value="1"/>
</dbReference>
<dbReference type="InterPro" id="IPR036885">
    <property type="entry name" value="SWIB_MDM2_dom_sf"/>
</dbReference>
<feature type="compositionally biased region" description="Low complexity" evidence="6">
    <location>
        <begin position="854"/>
        <end position="865"/>
    </location>
</feature>
<evidence type="ECO:0000259" key="9">
    <source>
        <dbReference type="PROSITE" id="PS51360"/>
    </source>
</evidence>
<evidence type="ECO:0000259" key="8">
    <source>
        <dbReference type="PROSITE" id="PS50829"/>
    </source>
</evidence>
<feature type="domain" description="Plus3" evidence="9">
    <location>
        <begin position="413"/>
        <end position="546"/>
    </location>
</feature>
<feature type="domain" description="C3H1-type" evidence="7">
    <location>
        <begin position="1421"/>
        <end position="1448"/>
    </location>
</feature>
<dbReference type="Pfam" id="PF03126">
    <property type="entry name" value="Plus-3"/>
    <property type="match status" value="1"/>
</dbReference>
<dbReference type="EMBL" id="BKCJ010008690">
    <property type="protein sequence ID" value="GEU83475.1"/>
    <property type="molecule type" value="Genomic_DNA"/>
</dbReference>
<sequence>MEEENHNSVVVDQIQPINEVVELGNKRKGRPPRAAPMKPKPPPKPLPIKDEDEDVCFICFDGGSLVLCDHRNCPKAYHPACIKRDEAFFESAARWNCGWHICSICQKTAHHMCYTCTYSLCKGCIKKADYVCVRDKGFCTICMKTIMLIENNGQGEDGKVQADFDDKLSWEYLFKVYWVYIKGKLSLTLNELTEAKNPWKLATPISLALPPTNVHNRGDNLASISATPVCDLEENESKRRKIDDQINAPHKESVNIEKLGNDANATTVGGGEWATKELLDFVAHMKNGSTAVLSRSDVQALMMEYINRNNLCDPKKKNQIICDSRLQSFFGKPSVSHSQMKKILEYHFFTAKEVSLVKVGSRKRIVNRTAVQEDADADWTSDNKLTLGKDKKRRNRTEGEERALQNKLDEFAAVDVHNMNLIYLRRDLMEILLEDGENFHGKVVGSVVRIKISGCDLKHDMYRLVQVVGTSKVDISYKINSKSTNVMLEVLNLDKKETISIETVSDQEFSQEECRRLQRSIRCGLVKHFTVGEIQEKAMALRSVKLNDWMEKEIVRLNQVRDIASGKGHKKGYKECVVRLQLLKTPEERERRLHAIPVVRSDPKMNPEYESDDTEEYFNKEDGDHMESKYSGDNSKNSRPLKKRAEESNDTDSKSSKDEKPTNIEDGFTKDDPVSTLSMSQHEANCNDSTITKLDHQTTSSSSVSNTPPKTIASSVPNTAPETIASSVPNTAPEIIAASLPNDLVWHYLDPNGKVQGPFSLVQLQRWSTTGYFPPDMRIWVSHEDKSQLLNDVLKDQLPNYDETLTAANKVNQIEDLNVCSAIPSSTVAATPCAPNPEKLSQSHGSLGQSFGQNWSANNSLNSSSPTVPLNTTYEADVKQASTAVFDLPGPAPNKMVHEDERTQSVLDSKVSIPDSGNPPSWSSASSLVDGGVKFPLSGDQQGGSSSTPVKREEWIDSGLVSVSSFKPPEVVDHVATPTSNIDHNIHMSQPMGNDFTWHDMTEMIEFSTLAEESVSDLLAEVDAMESQYGLPSPTSKRNSFVDDLFGSFDEFSPTPDQGTRSDGFSSSGDIQLPSQSNTTVDEHLASFDFMKMSNGLQQHSFISAEMPTIPQRTNLEDMGFKWPDTERIPHEMIDINLSAKADGEEGEMETKTVDAQNNEKVENRNNIQLTAPLDTSQNHGGPEMNHGRVGGGIVQCLELTGEMKSAAALSHAKEGTPELTGEMKSVAALSHTKEGTPELTGEMKSAAALSHAKEGTPTQAPMSLGAKLVTRLAQMKGLEGTSNHLKAKEDKDDGCIQPEAPQPEQPLPPPPPPPPPLTLGLDPFDPSGLELETTNKSNHSEKPGQGTNTNRSKNIECDLTLSPNPKHRKSGLERSNSSNSPRTRSHQVEDSGYIRNTRSSMNKQSSLGNGSGGYIRPPSKGQQRVCRFYESGRCKKGASCKYLHQQP</sequence>
<dbReference type="FunFam" id="3.30.40.10:FF:000303">
    <property type="entry name" value="Zinc finger CCCH domain-containing protein 19"/>
    <property type="match status" value="1"/>
</dbReference>
<dbReference type="Gene3D" id="1.10.245.10">
    <property type="entry name" value="SWIB/MDM2 domain"/>
    <property type="match status" value="1"/>
</dbReference>
<feature type="region of interest" description="Disordered" evidence="6">
    <location>
        <begin position="594"/>
        <end position="720"/>
    </location>
</feature>
<evidence type="ECO:0000259" key="10">
    <source>
        <dbReference type="PROSITE" id="PS51925"/>
    </source>
</evidence>
<feature type="compositionally biased region" description="Polar residues" evidence="6">
    <location>
        <begin position="939"/>
        <end position="949"/>
    </location>
</feature>
<feature type="compositionally biased region" description="Polar residues" evidence="6">
    <location>
        <begin position="1055"/>
        <end position="1077"/>
    </location>
</feature>
<dbReference type="InterPro" id="IPR000571">
    <property type="entry name" value="Znf_CCCH"/>
</dbReference>
<evidence type="ECO:0000256" key="4">
    <source>
        <dbReference type="ARBA" id="ARBA00023125"/>
    </source>
</evidence>
<dbReference type="SUPFAM" id="SSF57903">
    <property type="entry name" value="FYVE/PHD zinc finger"/>
    <property type="match status" value="1"/>
</dbReference>
<feature type="compositionally biased region" description="Pro residues" evidence="6">
    <location>
        <begin position="1301"/>
        <end position="1318"/>
    </location>
</feature>